<dbReference type="AlphaFoldDB" id="A0A2H3JT87"/>
<name>A0A2H3JT87_WOLCO</name>
<proteinExistence type="predicted"/>
<organism evidence="2 3">
    <name type="scientific">Wolfiporia cocos (strain MD-104)</name>
    <name type="common">Brown rot fungus</name>
    <dbReference type="NCBI Taxonomy" id="742152"/>
    <lineage>
        <taxon>Eukaryota</taxon>
        <taxon>Fungi</taxon>
        <taxon>Dikarya</taxon>
        <taxon>Basidiomycota</taxon>
        <taxon>Agaricomycotina</taxon>
        <taxon>Agaricomycetes</taxon>
        <taxon>Polyporales</taxon>
        <taxon>Phaeolaceae</taxon>
        <taxon>Wolfiporia</taxon>
    </lineage>
</organism>
<evidence type="ECO:0000256" key="1">
    <source>
        <dbReference type="SAM" id="SignalP"/>
    </source>
</evidence>
<gene>
    <name evidence="2" type="ORF">WOLCODRAFT_139219</name>
</gene>
<dbReference type="EMBL" id="KB468168">
    <property type="protein sequence ID" value="PCH44765.1"/>
    <property type="molecule type" value="Genomic_DNA"/>
</dbReference>
<evidence type="ECO:0000313" key="3">
    <source>
        <dbReference type="Proteomes" id="UP000218811"/>
    </source>
</evidence>
<keyword evidence="1" id="KW-0732">Signal</keyword>
<reference evidence="2 3" key="1">
    <citation type="journal article" date="2012" name="Science">
        <title>The Paleozoic origin of enzymatic lignin decomposition reconstructed from 31 fungal genomes.</title>
        <authorList>
            <person name="Floudas D."/>
            <person name="Binder M."/>
            <person name="Riley R."/>
            <person name="Barry K."/>
            <person name="Blanchette R.A."/>
            <person name="Henrissat B."/>
            <person name="Martinez A.T."/>
            <person name="Otillar R."/>
            <person name="Spatafora J.W."/>
            <person name="Yadav J.S."/>
            <person name="Aerts A."/>
            <person name="Benoit I."/>
            <person name="Boyd A."/>
            <person name="Carlson A."/>
            <person name="Copeland A."/>
            <person name="Coutinho P.M."/>
            <person name="de Vries R.P."/>
            <person name="Ferreira P."/>
            <person name="Findley K."/>
            <person name="Foster B."/>
            <person name="Gaskell J."/>
            <person name="Glotzer D."/>
            <person name="Gorecki P."/>
            <person name="Heitman J."/>
            <person name="Hesse C."/>
            <person name="Hori C."/>
            <person name="Igarashi K."/>
            <person name="Jurgens J.A."/>
            <person name="Kallen N."/>
            <person name="Kersten P."/>
            <person name="Kohler A."/>
            <person name="Kuees U."/>
            <person name="Kumar T.K.A."/>
            <person name="Kuo A."/>
            <person name="LaButti K."/>
            <person name="Larrondo L.F."/>
            <person name="Lindquist E."/>
            <person name="Ling A."/>
            <person name="Lombard V."/>
            <person name="Lucas S."/>
            <person name="Lundell T."/>
            <person name="Martin R."/>
            <person name="McLaughlin D.J."/>
            <person name="Morgenstern I."/>
            <person name="Morin E."/>
            <person name="Murat C."/>
            <person name="Nagy L.G."/>
            <person name="Nolan M."/>
            <person name="Ohm R.A."/>
            <person name="Patyshakuliyeva A."/>
            <person name="Rokas A."/>
            <person name="Ruiz-Duenas F.J."/>
            <person name="Sabat G."/>
            <person name="Salamov A."/>
            <person name="Samejima M."/>
            <person name="Schmutz J."/>
            <person name="Slot J.C."/>
            <person name="St John F."/>
            <person name="Stenlid J."/>
            <person name="Sun H."/>
            <person name="Sun S."/>
            <person name="Syed K."/>
            <person name="Tsang A."/>
            <person name="Wiebenga A."/>
            <person name="Young D."/>
            <person name="Pisabarro A."/>
            <person name="Eastwood D.C."/>
            <person name="Martin F."/>
            <person name="Cullen D."/>
            <person name="Grigoriev I.V."/>
            <person name="Hibbett D.S."/>
        </authorList>
    </citation>
    <scope>NUCLEOTIDE SEQUENCE [LARGE SCALE GENOMIC DNA]</scope>
    <source>
        <strain evidence="2 3">MD-104</strain>
    </source>
</reference>
<feature type="signal peptide" evidence="1">
    <location>
        <begin position="1"/>
        <end position="18"/>
    </location>
</feature>
<protein>
    <submittedName>
        <fullName evidence="2">Uncharacterized protein</fullName>
    </submittedName>
</protein>
<dbReference type="OrthoDB" id="10492564at2759"/>
<keyword evidence="3" id="KW-1185">Reference proteome</keyword>
<feature type="chain" id="PRO_5013722861" evidence="1">
    <location>
        <begin position="19"/>
        <end position="98"/>
    </location>
</feature>
<evidence type="ECO:0000313" key="2">
    <source>
        <dbReference type="EMBL" id="PCH44765.1"/>
    </source>
</evidence>
<accession>A0A2H3JT87</accession>
<sequence length="98" mass="9829">MKFSFSVALFALAGIATATSLNAEAEAGVAIGSDLKLKSRGVECPASYTGYDCYGQTVIHCTDGEVDSAASPTTCGAGYTCWAAANDYGCTAPASPSA</sequence>
<dbReference type="Proteomes" id="UP000218811">
    <property type="component" value="Unassembled WGS sequence"/>
</dbReference>